<dbReference type="GO" id="GO:0030091">
    <property type="term" value="P:protein repair"/>
    <property type="evidence" value="ECO:0007669"/>
    <property type="project" value="UniProtKB-UniRule"/>
</dbReference>
<evidence type="ECO:0000256" key="4">
    <source>
        <dbReference type="ARBA" id="ARBA00022603"/>
    </source>
</evidence>
<sequence>MMEDDRTFQRRRLRLVEMLREKGIQDERVLAAIATVPRHLFVEPALRARAYEDVALPIGMKQTISQPFTVAYQTQLLEVQPGDRVLEIGTGSGYQAAVLCVLGARVFTIERHRMLLERAVERLEALGFRVTARHGDGSLGWPAFAPFDGIVVTAGAAHVPKALCEQLRLPEAARPGGRLVIPVGDARHQVMMRVRRTGFDSFATETLHSFRFVPLISEKDRGLEPQLPSED</sequence>
<dbReference type="GO" id="GO:0005737">
    <property type="term" value="C:cytoplasm"/>
    <property type="evidence" value="ECO:0007669"/>
    <property type="project" value="UniProtKB-SubCell"/>
</dbReference>
<keyword evidence="5 7" id="KW-0808">Transferase</keyword>
<feature type="active site" evidence="7">
    <location>
        <position position="65"/>
    </location>
</feature>
<dbReference type="GO" id="GO:0004719">
    <property type="term" value="F:protein-L-isoaspartate (D-aspartate) O-methyltransferase activity"/>
    <property type="evidence" value="ECO:0007669"/>
    <property type="project" value="UniProtKB-UniRule"/>
</dbReference>
<evidence type="ECO:0000256" key="2">
    <source>
        <dbReference type="ARBA" id="ARBA00005369"/>
    </source>
</evidence>
<keyword evidence="3 7" id="KW-0963">Cytoplasm</keyword>
<reference evidence="8" key="1">
    <citation type="journal article" date="2020" name="mSystems">
        <title>Genome- and Community-Level Interaction Insights into Carbon Utilization and Element Cycling Functions of Hydrothermarchaeota in Hydrothermal Sediment.</title>
        <authorList>
            <person name="Zhou Z."/>
            <person name="Liu Y."/>
            <person name="Xu W."/>
            <person name="Pan J."/>
            <person name="Luo Z.H."/>
            <person name="Li M."/>
        </authorList>
    </citation>
    <scope>NUCLEOTIDE SEQUENCE [LARGE SCALE GENOMIC DNA]</scope>
    <source>
        <strain evidence="8">SpSt-143</strain>
    </source>
</reference>
<dbReference type="PANTHER" id="PTHR11579">
    <property type="entry name" value="PROTEIN-L-ISOASPARTATE O-METHYLTRANSFERASE"/>
    <property type="match status" value="1"/>
</dbReference>
<keyword evidence="4 7" id="KW-0489">Methyltransferase</keyword>
<accession>A0A7V2B2F2</accession>
<dbReference type="CDD" id="cd02440">
    <property type="entry name" value="AdoMet_MTases"/>
    <property type="match status" value="1"/>
</dbReference>
<comment type="subcellular location">
    <subcellularLocation>
        <location evidence="1 7">Cytoplasm</location>
    </subcellularLocation>
</comment>
<dbReference type="Gene3D" id="3.40.50.150">
    <property type="entry name" value="Vaccinia Virus protein VP39"/>
    <property type="match status" value="1"/>
</dbReference>
<protein>
    <recommendedName>
        <fullName evidence="7">Protein-L-isoaspartate O-methyltransferase</fullName>
        <ecNumber evidence="7">2.1.1.77</ecNumber>
    </recommendedName>
    <alternativeName>
        <fullName evidence="7">L-isoaspartyl protein carboxyl methyltransferase</fullName>
    </alternativeName>
    <alternativeName>
        <fullName evidence="7">Protein L-isoaspartyl methyltransferase</fullName>
    </alternativeName>
    <alternativeName>
        <fullName evidence="7">Protein-beta-aspartate methyltransferase</fullName>
        <shortName evidence="7">PIMT</shortName>
    </alternativeName>
</protein>
<dbReference type="GO" id="GO:0032259">
    <property type="term" value="P:methylation"/>
    <property type="evidence" value="ECO:0007669"/>
    <property type="project" value="UniProtKB-KW"/>
</dbReference>
<dbReference type="AlphaFoldDB" id="A0A7V2B2F2"/>
<dbReference type="PROSITE" id="PS01279">
    <property type="entry name" value="PCMT"/>
    <property type="match status" value="1"/>
</dbReference>
<evidence type="ECO:0000256" key="1">
    <source>
        <dbReference type="ARBA" id="ARBA00004496"/>
    </source>
</evidence>
<dbReference type="EMBL" id="DSGB01000006">
    <property type="protein sequence ID" value="HER97000.1"/>
    <property type="molecule type" value="Genomic_DNA"/>
</dbReference>
<comment type="caution">
    <text evidence="8">The sequence shown here is derived from an EMBL/GenBank/DDBJ whole genome shotgun (WGS) entry which is preliminary data.</text>
</comment>
<dbReference type="InterPro" id="IPR000682">
    <property type="entry name" value="PCMT"/>
</dbReference>
<evidence type="ECO:0000256" key="5">
    <source>
        <dbReference type="ARBA" id="ARBA00022679"/>
    </source>
</evidence>
<dbReference type="NCBIfam" id="NF001453">
    <property type="entry name" value="PRK00312.1"/>
    <property type="match status" value="1"/>
</dbReference>
<evidence type="ECO:0000313" key="8">
    <source>
        <dbReference type="EMBL" id="HER97000.1"/>
    </source>
</evidence>
<dbReference type="HAMAP" id="MF_00090">
    <property type="entry name" value="PIMT"/>
    <property type="match status" value="1"/>
</dbReference>
<proteinExistence type="inferred from homology"/>
<dbReference type="FunFam" id="3.40.50.150:FF:000010">
    <property type="entry name" value="Protein-L-isoaspartate O-methyltransferase"/>
    <property type="match status" value="1"/>
</dbReference>
<dbReference type="EC" id="2.1.1.77" evidence="7"/>
<gene>
    <name evidence="7" type="primary">pcm</name>
    <name evidence="8" type="ORF">ENO59_10915</name>
</gene>
<dbReference type="SUPFAM" id="SSF53335">
    <property type="entry name" value="S-adenosyl-L-methionine-dependent methyltransferases"/>
    <property type="match status" value="1"/>
</dbReference>
<comment type="catalytic activity">
    <reaction evidence="7">
        <text>[protein]-L-isoaspartate + S-adenosyl-L-methionine = [protein]-L-isoaspartate alpha-methyl ester + S-adenosyl-L-homocysteine</text>
        <dbReference type="Rhea" id="RHEA:12705"/>
        <dbReference type="Rhea" id="RHEA-COMP:12143"/>
        <dbReference type="Rhea" id="RHEA-COMP:12144"/>
        <dbReference type="ChEBI" id="CHEBI:57856"/>
        <dbReference type="ChEBI" id="CHEBI:59789"/>
        <dbReference type="ChEBI" id="CHEBI:90596"/>
        <dbReference type="ChEBI" id="CHEBI:90598"/>
        <dbReference type="EC" id="2.1.1.77"/>
    </reaction>
</comment>
<comment type="function">
    <text evidence="7">Catalyzes the methyl esterification of L-isoaspartyl residues in peptides and proteins that result from spontaneous decomposition of normal L-aspartyl and L-asparaginyl residues. It plays a role in the repair and/or degradation of damaged proteins.</text>
</comment>
<dbReference type="Pfam" id="PF01135">
    <property type="entry name" value="PCMT"/>
    <property type="match status" value="1"/>
</dbReference>
<keyword evidence="6 7" id="KW-0949">S-adenosyl-L-methionine</keyword>
<dbReference type="InterPro" id="IPR029063">
    <property type="entry name" value="SAM-dependent_MTases_sf"/>
</dbReference>
<evidence type="ECO:0000256" key="7">
    <source>
        <dbReference type="HAMAP-Rule" id="MF_00090"/>
    </source>
</evidence>
<comment type="similarity">
    <text evidence="2 7">Belongs to the methyltransferase superfamily. L-isoaspartyl/D-aspartyl protein methyltransferase family.</text>
</comment>
<name>A0A7V2B2F2_RHOMR</name>
<evidence type="ECO:0000256" key="6">
    <source>
        <dbReference type="ARBA" id="ARBA00022691"/>
    </source>
</evidence>
<dbReference type="PANTHER" id="PTHR11579:SF0">
    <property type="entry name" value="PROTEIN-L-ISOASPARTATE(D-ASPARTATE) O-METHYLTRANSFERASE"/>
    <property type="match status" value="1"/>
</dbReference>
<dbReference type="NCBIfam" id="TIGR00080">
    <property type="entry name" value="pimt"/>
    <property type="match status" value="1"/>
</dbReference>
<organism evidence="8">
    <name type="scientific">Rhodothermus marinus</name>
    <name type="common">Rhodothermus obamensis</name>
    <dbReference type="NCBI Taxonomy" id="29549"/>
    <lineage>
        <taxon>Bacteria</taxon>
        <taxon>Pseudomonadati</taxon>
        <taxon>Rhodothermota</taxon>
        <taxon>Rhodothermia</taxon>
        <taxon>Rhodothermales</taxon>
        <taxon>Rhodothermaceae</taxon>
        <taxon>Rhodothermus</taxon>
    </lineage>
</organism>
<evidence type="ECO:0000256" key="3">
    <source>
        <dbReference type="ARBA" id="ARBA00022490"/>
    </source>
</evidence>